<comment type="caution">
    <text evidence="1">The sequence shown here is derived from an EMBL/GenBank/DDBJ whole genome shotgun (WGS) entry which is preliminary data.</text>
</comment>
<proteinExistence type="predicted"/>
<accession>A0A819W819</accession>
<dbReference type="AlphaFoldDB" id="A0A819W819"/>
<organism evidence="1 2">
    <name type="scientific">Rotaria sordida</name>
    <dbReference type="NCBI Taxonomy" id="392033"/>
    <lineage>
        <taxon>Eukaryota</taxon>
        <taxon>Metazoa</taxon>
        <taxon>Spiralia</taxon>
        <taxon>Gnathifera</taxon>
        <taxon>Rotifera</taxon>
        <taxon>Eurotatoria</taxon>
        <taxon>Bdelloidea</taxon>
        <taxon>Philodinida</taxon>
        <taxon>Philodinidae</taxon>
        <taxon>Rotaria</taxon>
    </lineage>
</organism>
<gene>
    <name evidence="1" type="ORF">OTI717_LOCUS34875</name>
</gene>
<protein>
    <submittedName>
        <fullName evidence="1">Uncharacterized protein</fullName>
    </submittedName>
</protein>
<sequence>NILRLFRKTNNVTEREGRIRILLNNRKRIQDKNNST</sequence>
<evidence type="ECO:0000313" key="2">
    <source>
        <dbReference type="Proteomes" id="UP000663823"/>
    </source>
</evidence>
<reference evidence="1" key="1">
    <citation type="submission" date="2021-02" db="EMBL/GenBank/DDBJ databases">
        <authorList>
            <person name="Nowell W R."/>
        </authorList>
    </citation>
    <scope>NUCLEOTIDE SEQUENCE</scope>
</reference>
<feature type="non-terminal residue" evidence="1">
    <location>
        <position position="1"/>
    </location>
</feature>
<name>A0A819W819_9BILA</name>
<evidence type="ECO:0000313" key="1">
    <source>
        <dbReference type="EMBL" id="CAF4120813.1"/>
    </source>
</evidence>
<dbReference type="Proteomes" id="UP000663823">
    <property type="component" value="Unassembled WGS sequence"/>
</dbReference>
<dbReference type="EMBL" id="CAJOAX010012887">
    <property type="protein sequence ID" value="CAF4120813.1"/>
    <property type="molecule type" value="Genomic_DNA"/>
</dbReference>